<proteinExistence type="predicted"/>
<reference evidence="2 3" key="1">
    <citation type="submission" date="2018-02" db="EMBL/GenBank/DDBJ databases">
        <title>Draft genome of wild Prunus yedoensis var. nudiflora.</title>
        <authorList>
            <person name="Baek S."/>
            <person name="Kim J.-H."/>
            <person name="Choi K."/>
            <person name="Kim G.-B."/>
            <person name="Cho A."/>
            <person name="Jang H."/>
            <person name="Shin C.-H."/>
            <person name="Yu H.-J."/>
            <person name="Mun J.-H."/>
        </authorList>
    </citation>
    <scope>NUCLEOTIDE SEQUENCE [LARGE SCALE GENOMIC DNA]</scope>
    <source>
        <strain evidence="3">cv. Jeju island</strain>
        <tissue evidence="2">Leaf</tissue>
    </source>
</reference>
<sequence length="90" mass="10052">MEVEQRLETRKRSGESARVLRSTGSREAAGWSSRVLLENVAGLGAEDAVGVCWGSRACEMSGHNRKSQGLRDNWVWPEELGELEDCKQVY</sequence>
<gene>
    <name evidence="2" type="ORF">Pyn_39622</name>
</gene>
<organism evidence="2 3">
    <name type="scientific">Prunus yedoensis var. nudiflora</name>
    <dbReference type="NCBI Taxonomy" id="2094558"/>
    <lineage>
        <taxon>Eukaryota</taxon>
        <taxon>Viridiplantae</taxon>
        <taxon>Streptophyta</taxon>
        <taxon>Embryophyta</taxon>
        <taxon>Tracheophyta</taxon>
        <taxon>Spermatophyta</taxon>
        <taxon>Magnoliopsida</taxon>
        <taxon>eudicotyledons</taxon>
        <taxon>Gunneridae</taxon>
        <taxon>Pentapetalae</taxon>
        <taxon>rosids</taxon>
        <taxon>fabids</taxon>
        <taxon>Rosales</taxon>
        <taxon>Rosaceae</taxon>
        <taxon>Amygdaloideae</taxon>
        <taxon>Amygdaleae</taxon>
        <taxon>Prunus</taxon>
    </lineage>
</organism>
<name>A0A314UMR2_PRUYE</name>
<feature type="compositionally biased region" description="Basic and acidic residues" evidence="1">
    <location>
        <begin position="1"/>
        <end position="15"/>
    </location>
</feature>
<dbReference type="AlphaFoldDB" id="A0A314UMR2"/>
<feature type="region of interest" description="Disordered" evidence="1">
    <location>
        <begin position="1"/>
        <end position="25"/>
    </location>
</feature>
<comment type="caution">
    <text evidence="2">The sequence shown here is derived from an EMBL/GenBank/DDBJ whole genome shotgun (WGS) entry which is preliminary data.</text>
</comment>
<evidence type="ECO:0000256" key="1">
    <source>
        <dbReference type="SAM" id="MobiDB-lite"/>
    </source>
</evidence>
<dbReference type="EMBL" id="PJQY01003346">
    <property type="protein sequence ID" value="PQM38198.1"/>
    <property type="molecule type" value="Genomic_DNA"/>
</dbReference>
<protein>
    <submittedName>
        <fullName evidence="2">Uncharacterized protein</fullName>
    </submittedName>
</protein>
<dbReference type="Proteomes" id="UP000250321">
    <property type="component" value="Unassembled WGS sequence"/>
</dbReference>
<accession>A0A314UMR2</accession>
<evidence type="ECO:0000313" key="2">
    <source>
        <dbReference type="EMBL" id="PQM38198.1"/>
    </source>
</evidence>
<keyword evidence="3" id="KW-1185">Reference proteome</keyword>
<evidence type="ECO:0000313" key="3">
    <source>
        <dbReference type="Proteomes" id="UP000250321"/>
    </source>
</evidence>